<gene>
    <name evidence="2" type="ORF">SAMN02787144_1004278</name>
</gene>
<proteinExistence type="predicted"/>
<dbReference type="OrthoDB" id="4328322at2"/>
<dbReference type="RefSeq" id="WP_072484825.1">
    <property type="nucleotide sequence ID" value="NZ_CP108276.1"/>
</dbReference>
<name>A0A1K1YHS1_STRAR</name>
<sequence>MVINGEDIGSGTALLIAAAPAGKGCLIDATGVLPALAAVPPSVLAGATAATIVELADPTDPQTVLTRIRAAAAAPGPLTLYIAGQLHLDHKQRLIHLALARTTTPTTLRYTALPWHWLASELKLRRPGSTTVVVDMVAAPEAWQQLRAEGLVLGYGIRVYGRIVPPPPRRRIAEPAYLKAFATAWRSGLNPPLARLHEQAAAQVGPADALFLSIGDSSVPSPAPPVQVPGLPHQPPAPATENTGAAAEEDPLPAILAAAHAGRHSEAASLAAIWEGWALRTYGTGSVQAIHWLEVRADLARLADDPARSCELWMAAADARLARQQPPDDPAVESAVDRAHHQWQQLRDPQRARELGPPLDALRHHVPGRRPGAVEAVRHRLELLNTTPPAASRGAAP</sequence>
<evidence type="ECO:0000256" key="1">
    <source>
        <dbReference type="SAM" id="MobiDB-lite"/>
    </source>
</evidence>
<feature type="compositionally biased region" description="Pro residues" evidence="1">
    <location>
        <begin position="221"/>
        <end position="238"/>
    </location>
</feature>
<evidence type="ECO:0000313" key="2">
    <source>
        <dbReference type="EMBL" id="SFX60916.1"/>
    </source>
</evidence>
<protein>
    <submittedName>
        <fullName evidence="2">Uncharacterized protein</fullName>
    </submittedName>
</protein>
<organism evidence="2 3">
    <name type="scientific">Streptomyces atratus</name>
    <dbReference type="NCBI Taxonomy" id="1893"/>
    <lineage>
        <taxon>Bacteria</taxon>
        <taxon>Bacillati</taxon>
        <taxon>Actinomycetota</taxon>
        <taxon>Actinomycetes</taxon>
        <taxon>Kitasatosporales</taxon>
        <taxon>Streptomycetaceae</taxon>
        <taxon>Streptomyces</taxon>
    </lineage>
</organism>
<feature type="region of interest" description="Disordered" evidence="1">
    <location>
        <begin position="221"/>
        <end position="245"/>
    </location>
</feature>
<evidence type="ECO:0000313" key="3">
    <source>
        <dbReference type="Proteomes" id="UP000181909"/>
    </source>
</evidence>
<reference evidence="2 3" key="1">
    <citation type="submission" date="2016-11" db="EMBL/GenBank/DDBJ databases">
        <authorList>
            <person name="Jaros S."/>
            <person name="Januszkiewicz K."/>
            <person name="Wedrychowicz H."/>
        </authorList>
    </citation>
    <scope>NUCLEOTIDE SEQUENCE [LARGE SCALE GENOMIC DNA]</scope>
    <source>
        <strain evidence="2 3">OK807</strain>
    </source>
</reference>
<accession>A0A1K1YHS1</accession>
<dbReference type="AlphaFoldDB" id="A0A1K1YHS1"/>
<dbReference type="EMBL" id="FPJO01000004">
    <property type="protein sequence ID" value="SFX60916.1"/>
    <property type="molecule type" value="Genomic_DNA"/>
</dbReference>
<dbReference type="Proteomes" id="UP000181909">
    <property type="component" value="Unassembled WGS sequence"/>
</dbReference>
<dbReference type="STRING" id="1893.SAMN02787144_1004278"/>